<gene>
    <name evidence="3" type="ORF">OG308_34670</name>
</gene>
<keyword evidence="2" id="KW-0732">Signal</keyword>
<protein>
    <recommendedName>
        <fullName evidence="5">Large secreted protein</fullName>
    </recommendedName>
</protein>
<evidence type="ECO:0000256" key="2">
    <source>
        <dbReference type="SAM" id="SignalP"/>
    </source>
</evidence>
<evidence type="ECO:0000313" key="3">
    <source>
        <dbReference type="EMBL" id="WTY36314.1"/>
    </source>
</evidence>
<evidence type="ECO:0000313" key="4">
    <source>
        <dbReference type="Proteomes" id="UP001621418"/>
    </source>
</evidence>
<keyword evidence="4" id="KW-1185">Reference proteome</keyword>
<dbReference type="RefSeq" id="WP_357364958.1">
    <property type="nucleotide sequence ID" value="NZ_CP109527.1"/>
</dbReference>
<dbReference type="EMBL" id="CP109527">
    <property type="protein sequence ID" value="WTY36314.1"/>
    <property type="molecule type" value="Genomic_DNA"/>
</dbReference>
<proteinExistence type="predicted"/>
<organism evidence="3 4">
    <name type="scientific">Nocardia salmonicida</name>
    <dbReference type="NCBI Taxonomy" id="53431"/>
    <lineage>
        <taxon>Bacteria</taxon>
        <taxon>Bacillati</taxon>
        <taxon>Actinomycetota</taxon>
        <taxon>Actinomycetes</taxon>
        <taxon>Mycobacteriales</taxon>
        <taxon>Nocardiaceae</taxon>
        <taxon>Nocardia</taxon>
    </lineage>
</organism>
<evidence type="ECO:0008006" key="5">
    <source>
        <dbReference type="Google" id="ProtNLM"/>
    </source>
</evidence>
<evidence type="ECO:0000256" key="1">
    <source>
        <dbReference type="SAM" id="MobiDB-lite"/>
    </source>
</evidence>
<feature type="signal peptide" evidence="2">
    <location>
        <begin position="1"/>
        <end position="25"/>
    </location>
</feature>
<accession>A0ABZ1N942</accession>
<dbReference type="Proteomes" id="UP001621418">
    <property type="component" value="Chromosome"/>
</dbReference>
<sequence length="147" mass="15413">MRTMSRYTVAAAAVAVLIAPLTACGSSDEPAPQPDTPTTNSRPEVPNPGLGLPFTADPTLVNPHPIPFTSWNRLSDNTISVNFQTGNPECYAVDATVTETPEAVTVALRSGTRADSVNKMCTMNAVFATLAIPLSSPLGTREVRDAG</sequence>
<reference evidence="3 4" key="1">
    <citation type="submission" date="2022-10" db="EMBL/GenBank/DDBJ databases">
        <title>The complete genomes of actinobacterial strains from the NBC collection.</title>
        <authorList>
            <person name="Joergensen T.S."/>
            <person name="Alvarez Arevalo M."/>
            <person name="Sterndorff E.B."/>
            <person name="Faurdal D."/>
            <person name="Vuksanovic O."/>
            <person name="Mourched A.-S."/>
            <person name="Charusanti P."/>
            <person name="Shaw S."/>
            <person name="Blin K."/>
            <person name="Weber T."/>
        </authorList>
    </citation>
    <scope>NUCLEOTIDE SEQUENCE [LARGE SCALE GENOMIC DNA]</scope>
    <source>
        <strain evidence="3 4">NBC_01413</strain>
    </source>
</reference>
<name>A0ABZ1N942_9NOCA</name>
<feature type="region of interest" description="Disordered" evidence="1">
    <location>
        <begin position="25"/>
        <end position="55"/>
    </location>
</feature>
<feature type="chain" id="PRO_5047353238" description="Large secreted protein" evidence="2">
    <location>
        <begin position="26"/>
        <end position="147"/>
    </location>
</feature>